<dbReference type="AlphaFoldDB" id="D4MN57"/>
<proteinExistence type="predicted"/>
<dbReference type="PATRIC" id="fig|717961.3.peg.2493"/>
<reference evidence="1 2" key="1">
    <citation type="submission" date="2010-03" db="EMBL/GenBank/DDBJ databases">
        <title>The genome sequence of Eubacterium siraeum V10Sc8a.</title>
        <authorList>
            <consortium name="metaHIT consortium -- http://www.metahit.eu/"/>
            <person name="Pajon A."/>
            <person name="Turner K."/>
            <person name="Parkhill J."/>
            <person name="Duncan S."/>
            <person name="Flint H."/>
        </authorList>
    </citation>
    <scope>NUCLEOTIDE SEQUENCE [LARGE SCALE GENOMIC DNA]</scope>
    <source>
        <strain evidence="1 2">V10Sc8a</strain>
    </source>
</reference>
<evidence type="ECO:0000313" key="1">
    <source>
        <dbReference type="EMBL" id="CBL35190.1"/>
    </source>
</evidence>
<dbReference type="HOGENOM" id="CLU_008329_0_0_9"/>
<protein>
    <submittedName>
        <fullName evidence="1">Uncharacterized protein</fullName>
    </submittedName>
</protein>
<name>D4MN57_9FIRM</name>
<dbReference type="EMBL" id="FP929059">
    <property type="protein sequence ID" value="CBL35190.1"/>
    <property type="molecule type" value="Genomic_DNA"/>
</dbReference>
<accession>D4MN57</accession>
<evidence type="ECO:0000313" key="2">
    <source>
        <dbReference type="Proteomes" id="UP000007050"/>
    </source>
</evidence>
<dbReference type="Proteomes" id="UP000007050">
    <property type="component" value="Chromosome"/>
</dbReference>
<dbReference type="KEGG" id="esr:ES1_23620"/>
<organism evidence="1 2">
    <name type="scientific">[Eubacterium] siraeum V10Sc8a</name>
    <dbReference type="NCBI Taxonomy" id="717961"/>
    <lineage>
        <taxon>Bacteria</taxon>
        <taxon>Bacillati</taxon>
        <taxon>Bacillota</taxon>
        <taxon>Clostridia</taxon>
        <taxon>Eubacteriales</taxon>
        <taxon>Oscillospiraceae</taxon>
        <taxon>Oscillospiraceae incertae sedis</taxon>
    </lineage>
</organism>
<dbReference type="BioCyc" id="ESIR717961:G136L-1975-MONOMER"/>
<sequence>MRDMISVASGFQYSVNIGYDLGSDNKLKSFIPTKSALSLLEDILLSVNPTSSDRARVLIGAYGKGKSHIVLTILSILMKRDLTLFEKLMPKIEENPRLYQLIQNYYESENKILPVVISGSNTSLTQAFLLSLQRTLSEHDLLSAMPETNYKAAISVIKRWQKDFPETFEKFLNGIDDPVEVFIDRLGNYDVAAYGAFEQVYPSLTAGSAFNPFLGFDVVELYESVAKSLKSKGYTGLYVVYDEFSKFLEANIVDASVSDTKMLQDFAEKCCRSGSLQLHLMLISHKEISNYIDKLPKEKTDGWRGVSERFKHIHMNNNFSQTYEIISSVIQHKEPIWGTFCDEHARDFEALFSRYQKHQMFMDAQGEIETAIRGCFPLHPVSTFILPRLSERVAQNERTLFTFLSAEGTATLAVFLDEYEDNFTLVTPDLIYDYFEPLLKKEVYAGDIHDTFVLTSTILNQIPEDTLGSKIIKTISLIYILGQFERLNPTKEQLIGIYAGTYDVKEIEQAITDLIEKEFVIYIKRSNDYLRLKHTSGVDIQQMIHDQVESQSGKIATKDILNASNFDNYMYPSRYNDTYEMTRFFAFQFISGSEVNENIDWNIKSETIDADGIVYGIIPESESQLKKLTETVKETSVGCERYIFVLPKHYRDVDAVTQEYAAVTKLRDCAVDDPVLFDEYEVVFEDLQEIIKEFISTYTHPENYRSVYIHNGDELHVRRKSGLTEEMSQICDTVYNLTPVINNESVNKNDITSIAQNSRNKIVGALLRSELESNLGLSGTGQEVSIMRSTLLRTGIWNEDGGIPQLNLHPENAAMRNLLEVIETFILESRQNGKICFAVLYERLTSPEYHIGLRYGLIPIYIAAVMHNYRQQTVINDRFGPIQTSVDALVQINSDPSGFTLEYLDWNPEKENYIARLSDAFCDYVVEVEKAGNSYDYVANAMRRWYMALPKYSKESTKKPNGEKLVRRQIEIMKLLRQNISSSDLLFKKLPDVMDCHGDYADAATDIIAAKAAFDGLLTELKQDLIEKTKDAFLPDNDKKAAKKLSLTDAAKDWCDGLDPKSFEQLFSDGTDRFLQHLKSITNDEDLFITRLAKLATGLRLEDWDSKTSEQYFDTLACFMKTAKDFHSSVVAETINGTSSYQVTFADEVGTSTTRRFDKVEVSARGKLLFNQITASLDAMGHSISEQEKRQILMEVLKKLC</sequence>
<gene>
    <name evidence="1" type="ORF">ES1_23620</name>
</gene>
<reference evidence="1 2" key="2">
    <citation type="submission" date="2010-03" db="EMBL/GenBank/DDBJ databases">
        <authorList>
            <person name="Pajon A."/>
        </authorList>
    </citation>
    <scope>NUCLEOTIDE SEQUENCE [LARGE SCALE GENOMIC DNA]</scope>
    <source>
        <strain evidence="1 2">V10Sc8a</strain>
    </source>
</reference>